<gene>
    <name evidence="3" type="ORF">N7U68_05135</name>
</gene>
<dbReference type="SUPFAM" id="SSF50494">
    <property type="entry name" value="Trypsin-like serine proteases"/>
    <property type="match status" value="1"/>
</dbReference>
<dbReference type="InterPro" id="IPR001314">
    <property type="entry name" value="Peptidase_S1A"/>
</dbReference>
<evidence type="ECO:0000313" key="3">
    <source>
        <dbReference type="EMBL" id="UXX84041.1"/>
    </source>
</evidence>
<evidence type="ECO:0000256" key="1">
    <source>
        <dbReference type="ARBA" id="ARBA00023157"/>
    </source>
</evidence>
<organism evidence="3 4">
    <name type="scientific">Roseovarius pelagicus</name>
    <dbReference type="NCBI Taxonomy" id="2980108"/>
    <lineage>
        <taxon>Bacteria</taxon>
        <taxon>Pseudomonadati</taxon>
        <taxon>Pseudomonadota</taxon>
        <taxon>Alphaproteobacteria</taxon>
        <taxon>Rhodobacterales</taxon>
        <taxon>Roseobacteraceae</taxon>
        <taxon>Roseovarius</taxon>
    </lineage>
</organism>
<dbReference type="InterPro" id="IPR001254">
    <property type="entry name" value="Trypsin_dom"/>
</dbReference>
<proteinExistence type="predicted"/>
<evidence type="ECO:0000259" key="2">
    <source>
        <dbReference type="PROSITE" id="PS50240"/>
    </source>
</evidence>
<dbReference type="InterPro" id="IPR009003">
    <property type="entry name" value="Peptidase_S1_PA"/>
</dbReference>
<dbReference type="CDD" id="cd00190">
    <property type="entry name" value="Tryp_SPc"/>
    <property type="match status" value="1"/>
</dbReference>
<keyword evidence="3" id="KW-0645">Protease</keyword>
<dbReference type="PROSITE" id="PS50240">
    <property type="entry name" value="TRYPSIN_DOM"/>
    <property type="match status" value="1"/>
</dbReference>
<evidence type="ECO:0000313" key="4">
    <source>
        <dbReference type="Proteomes" id="UP001064087"/>
    </source>
</evidence>
<reference evidence="3" key="1">
    <citation type="submission" date="2022-10" db="EMBL/GenBank/DDBJ databases">
        <title>Roseovarius pelagicus sp. nov., isolated from Arctic seawater.</title>
        <authorList>
            <person name="Hong Y.W."/>
            <person name="Hwang C.Y."/>
        </authorList>
    </citation>
    <scope>NUCLEOTIDE SEQUENCE</scope>
    <source>
        <strain evidence="3">HL-MP18</strain>
    </source>
</reference>
<dbReference type="PANTHER" id="PTHR24252:SF7">
    <property type="entry name" value="HYALIN"/>
    <property type="match status" value="1"/>
</dbReference>
<protein>
    <submittedName>
        <fullName evidence="3">Serine protease</fullName>
    </submittedName>
</protein>
<dbReference type="SMART" id="SM00020">
    <property type="entry name" value="Tryp_SPc"/>
    <property type="match status" value="1"/>
</dbReference>
<dbReference type="GO" id="GO:0006508">
    <property type="term" value="P:proteolysis"/>
    <property type="evidence" value="ECO:0007669"/>
    <property type="project" value="UniProtKB-KW"/>
</dbReference>
<keyword evidence="1" id="KW-1015">Disulfide bond</keyword>
<accession>A0ABY6DD07</accession>
<keyword evidence="4" id="KW-1185">Reference proteome</keyword>
<dbReference type="Proteomes" id="UP001064087">
    <property type="component" value="Chromosome"/>
</dbReference>
<dbReference type="EMBL" id="CP106738">
    <property type="protein sequence ID" value="UXX84041.1"/>
    <property type="molecule type" value="Genomic_DNA"/>
</dbReference>
<name>A0ABY6DD07_9RHOB</name>
<dbReference type="InterPro" id="IPR043504">
    <property type="entry name" value="Peptidase_S1_PA_chymotrypsin"/>
</dbReference>
<keyword evidence="3" id="KW-0378">Hydrolase</keyword>
<dbReference type="PRINTS" id="PR00722">
    <property type="entry name" value="CHYMOTRYPSIN"/>
</dbReference>
<dbReference type="Pfam" id="PF00089">
    <property type="entry name" value="Trypsin"/>
    <property type="match status" value="1"/>
</dbReference>
<sequence length="282" mass="29129">MVIFKQAHSSTTTAPDLAEVRRSAPVMCIVAGVSALLAGGFASIEAAHAGGIENVGSVADAPWQVGIWHKGMGNHLCGGALIAPDWVLTAANCTADDVAPMDQIEIVAGTTDLRNGGERLGIAEIIPHPNHDADNQRNNIALVRLATPSTLGTPVSLPEIGSITDAGTVLSVTGWGSAKTTTEGDVTRAMKRIDLPAVSTARCNEPQSYDGLVSDDMLCAGFEQGGIDACAGFGGSPAVHKQDGQVEVVGIVSWGLGCGQPDKFGVYTRVSAFTDWITSTLH</sequence>
<dbReference type="PANTHER" id="PTHR24252">
    <property type="entry name" value="ACROSIN-RELATED"/>
    <property type="match status" value="1"/>
</dbReference>
<dbReference type="RefSeq" id="WP_263048451.1">
    <property type="nucleotide sequence ID" value="NZ_CP106738.1"/>
</dbReference>
<dbReference type="GO" id="GO:0008233">
    <property type="term" value="F:peptidase activity"/>
    <property type="evidence" value="ECO:0007669"/>
    <property type="project" value="UniProtKB-KW"/>
</dbReference>
<dbReference type="Gene3D" id="2.40.10.10">
    <property type="entry name" value="Trypsin-like serine proteases"/>
    <property type="match status" value="1"/>
</dbReference>
<feature type="domain" description="Peptidase S1" evidence="2">
    <location>
        <begin position="37"/>
        <end position="282"/>
    </location>
</feature>